<feature type="compositionally biased region" description="Polar residues" evidence="1">
    <location>
        <begin position="271"/>
        <end position="290"/>
    </location>
</feature>
<feature type="compositionally biased region" description="Low complexity" evidence="1">
    <location>
        <begin position="185"/>
        <end position="197"/>
    </location>
</feature>
<dbReference type="Proteomes" id="UP000749293">
    <property type="component" value="Unassembled WGS sequence"/>
</dbReference>
<evidence type="ECO:0000313" key="2">
    <source>
        <dbReference type="EMBL" id="KAF4126778.1"/>
    </source>
</evidence>
<comment type="caution">
    <text evidence="2">The sequence shown here is derived from an EMBL/GenBank/DDBJ whole genome shotgun (WGS) entry which is preliminary data.</text>
</comment>
<feature type="region of interest" description="Disordered" evidence="1">
    <location>
        <begin position="684"/>
        <end position="715"/>
    </location>
</feature>
<feature type="compositionally biased region" description="Polar residues" evidence="1">
    <location>
        <begin position="299"/>
        <end position="309"/>
    </location>
</feature>
<feature type="compositionally biased region" description="Low complexity" evidence="1">
    <location>
        <begin position="747"/>
        <end position="760"/>
    </location>
</feature>
<feature type="compositionally biased region" description="Polar residues" evidence="1">
    <location>
        <begin position="59"/>
        <end position="90"/>
    </location>
</feature>
<feature type="region of interest" description="Disordered" evidence="1">
    <location>
        <begin position="354"/>
        <end position="377"/>
    </location>
</feature>
<dbReference type="OrthoDB" id="5333304at2759"/>
<sequence length="812" mass="87712">MGQGEFVHAQASGIDATAANPDEQLRYIRQYERIVQLRHAVLAGLHPTIKLPPGVAPVSRTQSTSHSRDATQTPCEPQAGVQHSHQSAPRETSLPDVPSAASAPDVLEAKRSYGSGSTEINPILLEKSAELVKAEFRLQRQRLERDLKVEFEQRRGLKQSRAEALVDYDIAEVLGKALELVPAAATPPAGPSASLATNDEAASDSFDDNTFYSSKHATPESRPASRIQPSPEEVRRSAIPGLQSSQVPVPRSRESVQDHLRGREPYANDAVSATQTVQSQPDSTDPSNNAGLFRVPGLNNYTNGYNTAKAQAGHPSTGAEQSQSRASFNAEPIGNGGYAANKAAAAAAAAAGQHQGNASLDTHPPSPLIRTHDMIPVAPQPAPYTTYAVEQQLERAVDQGIAAARGAPAQVAALRNEPITRQRQANRQEVEVVAQNGPAPVANTQPLADGSRPYQGVPMAGEYGPPGGPPGGPPQRAASTTVVGDGRYAGGVCVEERRPVDETYIRHASPRYIQQPLPGSAHPPRPVSQVYLDDSYHESPHALREPYDVGRMGGGPYVGQPMPPLPPTRIFVDAFGREYIEPGRPPLRQSIAPTPSQGPEIVYDRPSTRALSRHPGATSVPYEDGRGVVYARAASAFPGPRRVMTQPEYASQDFRDGRPREYSVRPAVPQTEYVQVMAPPPEQWTAGAEGEYPPRTVSTRPPMDPVRYEVPPGYGGYATGSVYPEARREPYMVEYAGQRPPPPPPATLEQQPPQQPVYQQRAYSTRPVEPQYYGPGAEQLPRGVENVGFTEHPRGAAQEVVYPDNARREVYR</sequence>
<dbReference type="GeneID" id="55966745"/>
<feature type="region of interest" description="Disordered" evidence="1">
    <location>
        <begin position="185"/>
        <end position="331"/>
    </location>
</feature>
<feature type="region of interest" description="Disordered" evidence="1">
    <location>
        <begin position="735"/>
        <end position="812"/>
    </location>
</feature>
<feature type="region of interest" description="Disordered" evidence="1">
    <location>
        <begin position="435"/>
        <end position="481"/>
    </location>
</feature>
<dbReference type="EMBL" id="JAANYQ010000001">
    <property type="protein sequence ID" value="KAF4126778.1"/>
    <property type="molecule type" value="Genomic_DNA"/>
</dbReference>
<gene>
    <name evidence="2" type="ORF">GMORB2_0515</name>
</gene>
<feature type="compositionally biased region" description="Basic and acidic residues" evidence="1">
    <location>
        <begin position="251"/>
        <end position="266"/>
    </location>
</feature>
<feature type="compositionally biased region" description="Polar residues" evidence="1">
    <location>
        <begin position="318"/>
        <end position="327"/>
    </location>
</feature>
<reference evidence="2" key="1">
    <citation type="submission" date="2020-03" db="EMBL/GenBank/DDBJ databases">
        <title>Site-based positive gene gene selection in Geosmithia morbida across the United States reveals a broad range of putative effectors and factors for local host and environmental adapation.</title>
        <authorList>
            <person name="Onufrak A."/>
            <person name="Murdoch R.W."/>
            <person name="Gazis R."/>
            <person name="Huff M."/>
            <person name="Staton M."/>
            <person name="Klingeman W."/>
            <person name="Hadziabdic D."/>
        </authorList>
    </citation>
    <scope>NUCLEOTIDE SEQUENCE</scope>
    <source>
        <strain evidence="2">1262</strain>
    </source>
</reference>
<accession>A0A9P4Z3W2</accession>
<protein>
    <submittedName>
        <fullName evidence="2">Uncharacterized protein</fullName>
    </submittedName>
</protein>
<keyword evidence="3" id="KW-1185">Reference proteome</keyword>
<evidence type="ECO:0000256" key="1">
    <source>
        <dbReference type="SAM" id="MobiDB-lite"/>
    </source>
</evidence>
<name>A0A9P4Z3W2_9HYPO</name>
<feature type="region of interest" description="Disordered" evidence="1">
    <location>
        <begin position="48"/>
        <end position="100"/>
    </location>
</feature>
<organism evidence="2 3">
    <name type="scientific">Geosmithia morbida</name>
    <dbReference type="NCBI Taxonomy" id="1094350"/>
    <lineage>
        <taxon>Eukaryota</taxon>
        <taxon>Fungi</taxon>
        <taxon>Dikarya</taxon>
        <taxon>Ascomycota</taxon>
        <taxon>Pezizomycotina</taxon>
        <taxon>Sordariomycetes</taxon>
        <taxon>Hypocreomycetidae</taxon>
        <taxon>Hypocreales</taxon>
        <taxon>Bionectriaceae</taxon>
        <taxon>Geosmithia</taxon>
    </lineage>
</organism>
<proteinExistence type="predicted"/>
<dbReference type="RefSeq" id="XP_035325430.1">
    <property type="nucleotide sequence ID" value="XM_035462500.1"/>
</dbReference>
<dbReference type="AlphaFoldDB" id="A0A9P4Z3W2"/>
<evidence type="ECO:0000313" key="3">
    <source>
        <dbReference type="Proteomes" id="UP000749293"/>
    </source>
</evidence>